<feature type="non-terminal residue" evidence="1">
    <location>
        <position position="1"/>
    </location>
</feature>
<accession>A0A9Q0F675</accession>
<evidence type="ECO:0000313" key="2">
    <source>
        <dbReference type="Proteomes" id="UP001141552"/>
    </source>
</evidence>
<dbReference type="EMBL" id="JAKUCV010007068">
    <property type="protein sequence ID" value="KAJ4824885.1"/>
    <property type="molecule type" value="Genomic_DNA"/>
</dbReference>
<sequence>MKPNNLFLLGFKNKEDKGQVLDGLPLAGVKSASLPQTVDVQHGFKPGPPFGLEDFVSMKEVNMATLKWFIPSLAGDTVLAIVSVGMCCTGCS</sequence>
<dbReference type="AlphaFoldDB" id="A0A9Q0F675"/>
<evidence type="ECO:0000313" key="1">
    <source>
        <dbReference type="EMBL" id="KAJ4824885.1"/>
    </source>
</evidence>
<comment type="caution">
    <text evidence="1">The sequence shown here is derived from an EMBL/GenBank/DDBJ whole genome shotgun (WGS) entry which is preliminary data.</text>
</comment>
<gene>
    <name evidence="1" type="ORF">Tsubulata_007193</name>
</gene>
<protein>
    <submittedName>
        <fullName evidence="1">Uncharacterized protein</fullName>
    </submittedName>
</protein>
<name>A0A9Q0F675_9ROSI</name>
<proteinExistence type="predicted"/>
<organism evidence="1 2">
    <name type="scientific">Turnera subulata</name>
    <dbReference type="NCBI Taxonomy" id="218843"/>
    <lineage>
        <taxon>Eukaryota</taxon>
        <taxon>Viridiplantae</taxon>
        <taxon>Streptophyta</taxon>
        <taxon>Embryophyta</taxon>
        <taxon>Tracheophyta</taxon>
        <taxon>Spermatophyta</taxon>
        <taxon>Magnoliopsida</taxon>
        <taxon>eudicotyledons</taxon>
        <taxon>Gunneridae</taxon>
        <taxon>Pentapetalae</taxon>
        <taxon>rosids</taxon>
        <taxon>fabids</taxon>
        <taxon>Malpighiales</taxon>
        <taxon>Passifloraceae</taxon>
        <taxon>Turnera</taxon>
    </lineage>
</organism>
<reference evidence="1" key="1">
    <citation type="submission" date="2022-02" db="EMBL/GenBank/DDBJ databases">
        <authorList>
            <person name="Henning P.M."/>
            <person name="McCubbin A.G."/>
            <person name="Shore J.S."/>
        </authorList>
    </citation>
    <scope>NUCLEOTIDE SEQUENCE</scope>
    <source>
        <strain evidence="1">F60SS</strain>
        <tissue evidence="1">Leaves</tissue>
    </source>
</reference>
<dbReference type="Proteomes" id="UP001141552">
    <property type="component" value="Unassembled WGS sequence"/>
</dbReference>
<reference evidence="1" key="2">
    <citation type="journal article" date="2023" name="Plants (Basel)">
        <title>Annotation of the Turnera subulata (Passifloraceae) Draft Genome Reveals the S-Locus Evolved after the Divergence of Turneroideae from Passifloroideae in a Stepwise Manner.</title>
        <authorList>
            <person name="Henning P.M."/>
            <person name="Roalson E.H."/>
            <person name="Mir W."/>
            <person name="McCubbin A.G."/>
            <person name="Shore J.S."/>
        </authorList>
    </citation>
    <scope>NUCLEOTIDE SEQUENCE</scope>
    <source>
        <strain evidence="1">F60SS</strain>
    </source>
</reference>
<keyword evidence="2" id="KW-1185">Reference proteome</keyword>